<dbReference type="SUPFAM" id="SSF53448">
    <property type="entry name" value="Nucleotide-diphospho-sugar transferases"/>
    <property type="match status" value="1"/>
</dbReference>
<dbReference type="EMBL" id="BPLR01014723">
    <property type="protein sequence ID" value="GIY70802.1"/>
    <property type="molecule type" value="Genomic_DNA"/>
</dbReference>
<dbReference type="GO" id="GO:0008378">
    <property type="term" value="F:galactosyltransferase activity"/>
    <property type="evidence" value="ECO:0007669"/>
    <property type="project" value="TreeGrafter"/>
</dbReference>
<dbReference type="Gene3D" id="3.90.550.10">
    <property type="entry name" value="Spore Coat Polysaccharide Biosynthesis Protein SpsA, Chain A"/>
    <property type="match status" value="1"/>
</dbReference>
<organism evidence="3 4">
    <name type="scientific">Caerostris extrusa</name>
    <name type="common">Bark spider</name>
    <name type="synonym">Caerostris bankana</name>
    <dbReference type="NCBI Taxonomy" id="172846"/>
    <lineage>
        <taxon>Eukaryota</taxon>
        <taxon>Metazoa</taxon>
        <taxon>Ecdysozoa</taxon>
        <taxon>Arthropoda</taxon>
        <taxon>Chelicerata</taxon>
        <taxon>Arachnida</taxon>
        <taxon>Araneae</taxon>
        <taxon>Araneomorphae</taxon>
        <taxon>Entelegynae</taxon>
        <taxon>Araneoidea</taxon>
        <taxon>Araneidae</taxon>
        <taxon>Caerostris</taxon>
    </lineage>
</organism>
<dbReference type="Proteomes" id="UP001054945">
    <property type="component" value="Unassembled WGS sequence"/>
</dbReference>
<dbReference type="PANTHER" id="PTHR19300">
    <property type="entry name" value="BETA-1,4-GALACTOSYLTRANSFERASE"/>
    <property type="match status" value="1"/>
</dbReference>
<dbReference type="InterPro" id="IPR029044">
    <property type="entry name" value="Nucleotide-diphossugar_trans"/>
</dbReference>
<dbReference type="InterPro" id="IPR027791">
    <property type="entry name" value="Galactosyl_T_C"/>
</dbReference>
<keyword evidence="4" id="KW-1185">Reference proteome</keyword>
<feature type="domain" description="Galactosyltransferase C-terminal" evidence="2">
    <location>
        <begin position="3"/>
        <end position="65"/>
    </location>
</feature>
<dbReference type="GO" id="GO:0033842">
    <property type="term" value="F:N-acetyl-beta-glucosaminyl-derivative 4-beta-N-acetylgalactosaminyltransferase activity"/>
    <property type="evidence" value="ECO:0007669"/>
    <property type="project" value="TreeGrafter"/>
</dbReference>
<dbReference type="GO" id="GO:0016020">
    <property type="term" value="C:membrane"/>
    <property type="evidence" value="ECO:0007669"/>
    <property type="project" value="GOC"/>
</dbReference>
<reference evidence="3 4" key="1">
    <citation type="submission" date="2021-06" db="EMBL/GenBank/DDBJ databases">
        <title>Caerostris extrusa draft genome.</title>
        <authorList>
            <person name="Kono N."/>
            <person name="Arakawa K."/>
        </authorList>
    </citation>
    <scope>NUCLEOTIDE SEQUENCE [LARGE SCALE GENOMIC DNA]</scope>
</reference>
<dbReference type="AlphaFoldDB" id="A0AAV4VKH5"/>
<dbReference type="GO" id="GO:0005794">
    <property type="term" value="C:Golgi apparatus"/>
    <property type="evidence" value="ECO:0007669"/>
    <property type="project" value="TreeGrafter"/>
</dbReference>
<name>A0AAV4VKH5_CAEEX</name>
<evidence type="ECO:0000256" key="1">
    <source>
        <dbReference type="ARBA" id="ARBA00022679"/>
    </source>
</evidence>
<dbReference type="GO" id="GO:0006688">
    <property type="term" value="P:glycosphingolipid biosynthetic process"/>
    <property type="evidence" value="ECO:0007669"/>
    <property type="project" value="TreeGrafter"/>
</dbReference>
<sequence length="114" mass="13341">MSFHIPELFGGVVAFTKEQFSTVNGYSNMYFAGGEDDLYERLKAKQINVKRWAPEISRFTMLSHKKETPNQERFKLLETFKERMDRDGLISLDYKILSTDLLPLYTRVLVDVEP</sequence>
<evidence type="ECO:0000313" key="4">
    <source>
        <dbReference type="Proteomes" id="UP001054945"/>
    </source>
</evidence>
<dbReference type="GO" id="GO:0005975">
    <property type="term" value="P:carbohydrate metabolic process"/>
    <property type="evidence" value="ECO:0007669"/>
    <property type="project" value="InterPro"/>
</dbReference>
<protein>
    <submittedName>
        <fullName evidence="3">Beta-1,4-N-acetylgalactosaminyltransferase bre-4</fullName>
    </submittedName>
</protein>
<dbReference type="Pfam" id="PF02709">
    <property type="entry name" value="Glyco_transf_7C"/>
    <property type="match status" value="1"/>
</dbReference>
<gene>
    <name evidence="3" type="primary">bre-4_0</name>
    <name evidence="3" type="ORF">CEXT_218781</name>
</gene>
<evidence type="ECO:0000259" key="2">
    <source>
        <dbReference type="Pfam" id="PF02709"/>
    </source>
</evidence>
<keyword evidence="1" id="KW-0808">Transferase</keyword>
<evidence type="ECO:0000313" key="3">
    <source>
        <dbReference type="EMBL" id="GIY70802.1"/>
    </source>
</evidence>
<proteinExistence type="predicted"/>
<accession>A0AAV4VKH5</accession>
<dbReference type="InterPro" id="IPR003859">
    <property type="entry name" value="Galactosyl_T"/>
</dbReference>
<comment type="caution">
    <text evidence="3">The sequence shown here is derived from an EMBL/GenBank/DDBJ whole genome shotgun (WGS) entry which is preliminary data.</text>
</comment>
<dbReference type="PANTHER" id="PTHR19300:SF57">
    <property type="entry name" value="BETA-1,4-N-ACETYLGALACTOSAMINYLTRANSFERASE"/>
    <property type="match status" value="1"/>
</dbReference>